<evidence type="ECO:0000256" key="3">
    <source>
        <dbReference type="ARBA" id="ARBA00012305"/>
    </source>
</evidence>
<proteinExistence type="inferred from homology"/>
<dbReference type="PRINTS" id="PR00150">
    <property type="entry name" value="PEPCARBXLASE"/>
</dbReference>
<protein>
    <recommendedName>
        <fullName evidence="3">phosphoenolpyruvate carboxylase</fullName>
        <ecNumber evidence="3">4.1.1.31</ecNumber>
    </recommendedName>
</protein>
<dbReference type="PANTHER" id="PTHR30523:SF6">
    <property type="entry name" value="PHOSPHOENOLPYRUVATE CARBOXYLASE"/>
    <property type="match status" value="1"/>
</dbReference>
<dbReference type="InterPro" id="IPR033129">
    <property type="entry name" value="PEPCASE_His_AS"/>
</dbReference>
<evidence type="ECO:0000256" key="6">
    <source>
        <dbReference type="ARBA" id="ARBA00023300"/>
    </source>
</evidence>
<evidence type="ECO:0000256" key="7">
    <source>
        <dbReference type="ARBA" id="ARBA00048995"/>
    </source>
</evidence>
<dbReference type="PROSITE" id="PS00781">
    <property type="entry name" value="PEPCASE_1"/>
    <property type="match status" value="1"/>
</dbReference>
<dbReference type="GO" id="GO:0015977">
    <property type="term" value="P:carbon fixation"/>
    <property type="evidence" value="ECO:0007669"/>
    <property type="project" value="UniProtKB-KW"/>
</dbReference>
<dbReference type="InterPro" id="IPR018129">
    <property type="entry name" value="PEP_COase_Lys_AS"/>
</dbReference>
<dbReference type="HAMAP" id="MF_00595">
    <property type="entry name" value="PEPcase_type1"/>
    <property type="match status" value="1"/>
</dbReference>
<evidence type="ECO:0000256" key="4">
    <source>
        <dbReference type="ARBA" id="ARBA00022842"/>
    </source>
</evidence>
<evidence type="ECO:0000256" key="5">
    <source>
        <dbReference type="ARBA" id="ARBA00023239"/>
    </source>
</evidence>
<evidence type="ECO:0000256" key="1">
    <source>
        <dbReference type="ARBA" id="ARBA00001946"/>
    </source>
</evidence>
<dbReference type="GO" id="GO:0005829">
    <property type="term" value="C:cytosol"/>
    <property type="evidence" value="ECO:0007669"/>
    <property type="project" value="TreeGrafter"/>
</dbReference>
<dbReference type="GO" id="GO:0006099">
    <property type="term" value="P:tricarboxylic acid cycle"/>
    <property type="evidence" value="ECO:0007669"/>
    <property type="project" value="InterPro"/>
</dbReference>
<dbReference type="EMBL" id="UOEU01000763">
    <property type="protein sequence ID" value="VAW39725.1"/>
    <property type="molecule type" value="Genomic_DNA"/>
</dbReference>
<dbReference type="GO" id="GO:0008964">
    <property type="term" value="F:phosphoenolpyruvate carboxylase activity"/>
    <property type="evidence" value="ECO:0007669"/>
    <property type="project" value="UniProtKB-EC"/>
</dbReference>
<dbReference type="PANTHER" id="PTHR30523">
    <property type="entry name" value="PHOSPHOENOLPYRUVATE CARBOXYLASE"/>
    <property type="match status" value="1"/>
</dbReference>
<keyword evidence="5 8" id="KW-0456">Lyase</keyword>
<dbReference type="AlphaFoldDB" id="A0A3B0V822"/>
<dbReference type="SUPFAM" id="SSF51621">
    <property type="entry name" value="Phosphoenolpyruvate/pyruvate domain"/>
    <property type="match status" value="1"/>
</dbReference>
<dbReference type="InterPro" id="IPR021135">
    <property type="entry name" value="PEP_COase"/>
</dbReference>
<name>A0A3B0V822_9ZZZZ</name>
<evidence type="ECO:0000313" key="8">
    <source>
        <dbReference type="EMBL" id="VAW39725.1"/>
    </source>
</evidence>
<comment type="catalytic activity">
    <reaction evidence="7">
        <text>oxaloacetate + phosphate = phosphoenolpyruvate + hydrogencarbonate</text>
        <dbReference type="Rhea" id="RHEA:28370"/>
        <dbReference type="ChEBI" id="CHEBI:16452"/>
        <dbReference type="ChEBI" id="CHEBI:17544"/>
        <dbReference type="ChEBI" id="CHEBI:43474"/>
        <dbReference type="ChEBI" id="CHEBI:58702"/>
        <dbReference type="EC" id="4.1.1.31"/>
    </reaction>
</comment>
<dbReference type="NCBIfam" id="NF000584">
    <property type="entry name" value="PRK00009.1"/>
    <property type="match status" value="1"/>
</dbReference>
<dbReference type="EC" id="4.1.1.31" evidence="3"/>
<keyword evidence="6" id="KW-0120">Carbon dioxide fixation</keyword>
<dbReference type="InterPro" id="IPR022805">
    <property type="entry name" value="PEP_COase_bac/pln-type"/>
</dbReference>
<comment type="similarity">
    <text evidence="2">Belongs to the PEPCase type 1 family.</text>
</comment>
<reference evidence="8" key="1">
    <citation type="submission" date="2018-06" db="EMBL/GenBank/DDBJ databases">
        <authorList>
            <person name="Zhirakovskaya E."/>
        </authorList>
    </citation>
    <scope>NUCLEOTIDE SEQUENCE</scope>
</reference>
<dbReference type="Gene3D" id="1.20.1440.90">
    <property type="entry name" value="Phosphoenolpyruvate/pyruvate domain"/>
    <property type="match status" value="1"/>
</dbReference>
<evidence type="ECO:0000256" key="2">
    <source>
        <dbReference type="ARBA" id="ARBA00008346"/>
    </source>
</evidence>
<keyword evidence="4" id="KW-0460">Magnesium</keyword>
<gene>
    <name evidence="8" type="ORF">MNBD_CHLOROFLEXI01-4088</name>
</gene>
<accession>A0A3B0V822</accession>
<dbReference type="PROSITE" id="PS00393">
    <property type="entry name" value="PEPCASE_2"/>
    <property type="match status" value="1"/>
</dbReference>
<keyword evidence="8" id="KW-0670">Pyruvate</keyword>
<dbReference type="Pfam" id="PF00311">
    <property type="entry name" value="PEPcase"/>
    <property type="match status" value="1"/>
</dbReference>
<dbReference type="InterPro" id="IPR015813">
    <property type="entry name" value="Pyrv/PenolPyrv_kinase-like_dom"/>
</dbReference>
<organism evidence="8">
    <name type="scientific">hydrothermal vent metagenome</name>
    <dbReference type="NCBI Taxonomy" id="652676"/>
    <lineage>
        <taxon>unclassified sequences</taxon>
        <taxon>metagenomes</taxon>
        <taxon>ecological metagenomes</taxon>
    </lineage>
</organism>
<comment type="cofactor">
    <cofactor evidence="1">
        <name>Mg(2+)</name>
        <dbReference type="ChEBI" id="CHEBI:18420"/>
    </cofactor>
</comment>
<sequence>MAKKRKNQEQFSEDIHLLGDILGQVIRRQAGVELFELEEAIRALSKARRIDDDPAINARLAQIVSGLSVEKAELVSRAFATYFELVNLAEEQNRVRVLRNRERKAHPQPLNESIAAAVSQLRQMGVDEYEMEKLLNKLHVELVFTAHPTQSKRRTVLSKLRRISTALTGLHKRDLLPTEHANLMTHILGEVTSLWLTNRTRTAVITVTDEVKTGLYYVDSTIWETVPEVYASMAKAVADSYPSLKPPSRFLTFGSWIGGDRDGNPFVTAGVTAETLRLHRGLAVVQHREMAIKLNRSLTVSDLLTPIQTEFLEALTAVQDRSEHLAFLKKRYPNEPYRLWAAALAEDLSAAAAGDMVARLKGEANPPLRLKSMHDLLQPLDLMDKTLRQSKLGDLAADLLARMRRQARVFGLHVARLDIRQFSDFNTAVLDEILQKLGLYAGFAQLDAAGRAQTLSDLLAAPNPDLSQLTDLSPEADETLTLFQILQRAFAFYGRELIGPYIVSMTHGLEDILAPLLLAKWHGLCLDPERHEEGMTFVPLFETREDLRQAPAVMAALFTHPAYAPHLARVNREQTIMIGYSDSNKDAGYMAANWELYQAQEVLAQACAEHEVEIMLFHGRGGTIARGGGPANRAILAQPPGSVNGRIRITEQGEVIDERYGHPAVARRHLEQVVHATLLASVDVRHGGNGRPQQDWREAMDQLAAVSYKTYRKLIYETPELLAYWQMATPIAEISQMRIGSRPSRRTAKATFDSLRAIPWGFSWMQSRHVLPGWYGVGEALEAYGSQSPQNMGRLQEMYTQWPFFKVVIDNAQVSLAKADMGIAKLYADLVEDEAIRTKIFGEIESSFARTVAWILRVTGQRELLDNAPVLQSSVRRRNPYVDPLNFVQVALLRRLRFLPEKESPKAKELLNALFLTINGIASGLKNTG</sequence>